<dbReference type="NCBIfam" id="TIGR00305">
    <property type="entry name" value="putative toxin-antitoxin system toxin component, PIN family"/>
    <property type="match status" value="1"/>
</dbReference>
<keyword evidence="3" id="KW-1185">Reference proteome</keyword>
<reference evidence="3" key="1">
    <citation type="journal article" date="2019" name="Int. J. Syst. Evol. Microbiol.">
        <title>The Global Catalogue of Microorganisms (GCM) 10K type strain sequencing project: providing services to taxonomists for standard genome sequencing and annotation.</title>
        <authorList>
            <consortium name="The Broad Institute Genomics Platform"/>
            <consortium name="The Broad Institute Genome Sequencing Center for Infectious Disease"/>
            <person name="Wu L."/>
            <person name="Ma J."/>
        </authorList>
    </citation>
    <scope>NUCLEOTIDE SEQUENCE [LARGE SCALE GENOMIC DNA]</scope>
    <source>
        <strain evidence="3">NBRC 109341</strain>
    </source>
</reference>
<dbReference type="PANTHER" id="PTHR34610:SF3">
    <property type="entry name" value="SSL7007 PROTEIN"/>
    <property type="match status" value="1"/>
</dbReference>
<evidence type="ECO:0000313" key="2">
    <source>
        <dbReference type="EMBL" id="GLS15175.1"/>
    </source>
</evidence>
<evidence type="ECO:0000313" key="3">
    <source>
        <dbReference type="Proteomes" id="UP001156903"/>
    </source>
</evidence>
<sequence>MRAGALVLDTNIVLDLFVYADPAVAPLYEALAQGKAHWHATAAMREELARVLTYPHIVRRLERRPVTASAVLAAFDERAKIVPAAPKAAYTCKDPDDQKFIDLAAALATPQGATLLSKDAAVLCMARRLATLGVEVARA</sequence>
<dbReference type="PANTHER" id="PTHR34610">
    <property type="entry name" value="SSL7007 PROTEIN"/>
    <property type="match status" value="1"/>
</dbReference>
<evidence type="ECO:0000259" key="1">
    <source>
        <dbReference type="Pfam" id="PF13470"/>
    </source>
</evidence>
<dbReference type="Proteomes" id="UP001156903">
    <property type="component" value="Unassembled WGS sequence"/>
</dbReference>
<dbReference type="InterPro" id="IPR002850">
    <property type="entry name" value="PIN_toxin-like"/>
</dbReference>
<accession>A0ABQ6C8S2</accession>
<dbReference type="InterPro" id="IPR002716">
    <property type="entry name" value="PIN_dom"/>
</dbReference>
<dbReference type="SUPFAM" id="SSF88723">
    <property type="entry name" value="PIN domain-like"/>
    <property type="match status" value="1"/>
</dbReference>
<protein>
    <recommendedName>
        <fullName evidence="1">PIN domain-containing protein</fullName>
    </recommendedName>
</protein>
<organism evidence="2 3">
    <name type="scientific">Hydrogenophaga electricum</name>
    <dbReference type="NCBI Taxonomy" id="1230953"/>
    <lineage>
        <taxon>Bacteria</taxon>
        <taxon>Pseudomonadati</taxon>
        <taxon>Pseudomonadota</taxon>
        <taxon>Betaproteobacteria</taxon>
        <taxon>Burkholderiales</taxon>
        <taxon>Comamonadaceae</taxon>
        <taxon>Hydrogenophaga</taxon>
    </lineage>
</organism>
<feature type="domain" description="PIN" evidence="1">
    <location>
        <begin position="6"/>
        <end position="106"/>
    </location>
</feature>
<comment type="caution">
    <text evidence="2">The sequence shown here is derived from an EMBL/GenBank/DDBJ whole genome shotgun (WGS) entry which is preliminary data.</text>
</comment>
<name>A0ABQ6C8S2_9BURK</name>
<dbReference type="InterPro" id="IPR029060">
    <property type="entry name" value="PIN-like_dom_sf"/>
</dbReference>
<dbReference type="EMBL" id="BSPB01000021">
    <property type="protein sequence ID" value="GLS15175.1"/>
    <property type="molecule type" value="Genomic_DNA"/>
</dbReference>
<dbReference type="RefSeq" id="WP_284308162.1">
    <property type="nucleotide sequence ID" value="NZ_BSPB01000021.1"/>
</dbReference>
<gene>
    <name evidence="2" type="ORF">GCM10007935_26080</name>
</gene>
<dbReference type="Pfam" id="PF13470">
    <property type="entry name" value="PIN_3"/>
    <property type="match status" value="1"/>
</dbReference>
<proteinExistence type="predicted"/>